<dbReference type="Gene3D" id="3.90.245.10">
    <property type="entry name" value="Ribonucleoside hydrolase-like"/>
    <property type="match status" value="1"/>
</dbReference>
<keyword evidence="1 4" id="KW-0378">Hydrolase</keyword>
<dbReference type="GO" id="GO:0006152">
    <property type="term" value="P:purine nucleoside catabolic process"/>
    <property type="evidence" value="ECO:0007669"/>
    <property type="project" value="TreeGrafter"/>
</dbReference>
<dbReference type="RefSeq" id="WP_126830018.1">
    <property type="nucleotide sequence ID" value="NZ_CBCRYB010000006.1"/>
</dbReference>
<dbReference type="AlphaFoldDB" id="A0A430ABI4"/>
<sequence length="307" mass="35447">MIDNAKIIRRLEKPKGRVDVVIDTDTYNEIDDQFALAYLIQSDEKLDLKAVYAAPFFNHHSESPEDGMERSYQEIFNCYKLMREERYNDVTFRGSTKFLTDEKTPVDSEAARDLVERSKNYNEENPLYVVGIAAATNLASAILLDPTIVDRIVILWLGGLSYDWHDNKSFNSGQDVAAARVLMDSGVPLVQFPGKNVISAFTTTGPELEYWLKGKNAFCDYMIEKTEEEARICYGGKVWSRAIWDVVPVAWLLDGEFMLDTLIKSPIMQYNDYYSFDPRRHFIKYVYRIERDNLMNDLFTKISKIPS</sequence>
<evidence type="ECO:0000256" key="2">
    <source>
        <dbReference type="ARBA" id="ARBA00023295"/>
    </source>
</evidence>
<feature type="domain" description="Inosine/uridine-preferring nucleoside hydrolase" evidence="3">
    <location>
        <begin position="96"/>
        <end position="258"/>
    </location>
</feature>
<proteinExistence type="predicted"/>
<reference evidence="4 5" key="1">
    <citation type="submission" date="2017-05" db="EMBL/GenBank/DDBJ databases">
        <title>Vagococcus spp. assemblies.</title>
        <authorList>
            <person name="Gulvik C.A."/>
        </authorList>
    </citation>
    <scope>NUCLEOTIDE SEQUENCE [LARGE SCALE GENOMIC DNA]</scope>
    <source>
        <strain evidence="4 5">CCUG 41755</strain>
    </source>
</reference>
<protein>
    <submittedName>
        <fullName evidence="4">Nucleoside hydrolase</fullName>
    </submittedName>
</protein>
<gene>
    <name evidence="4" type="ORF">CBF31_00865</name>
</gene>
<evidence type="ECO:0000259" key="3">
    <source>
        <dbReference type="Pfam" id="PF01156"/>
    </source>
</evidence>
<dbReference type="EMBL" id="NGJY01000001">
    <property type="protein sequence ID" value="RSU04599.1"/>
    <property type="molecule type" value="Genomic_DNA"/>
</dbReference>
<dbReference type="GO" id="GO:0008477">
    <property type="term" value="F:purine nucleosidase activity"/>
    <property type="evidence" value="ECO:0007669"/>
    <property type="project" value="TreeGrafter"/>
</dbReference>
<evidence type="ECO:0000313" key="5">
    <source>
        <dbReference type="Proteomes" id="UP000287101"/>
    </source>
</evidence>
<dbReference type="InterPro" id="IPR001910">
    <property type="entry name" value="Inosine/uridine_hydrolase_dom"/>
</dbReference>
<dbReference type="InterPro" id="IPR023186">
    <property type="entry name" value="IUNH"/>
</dbReference>
<keyword evidence="2" id="KW-0326">Glycosidase</keyword>
<dbReference type="SUPFAM" id="SSF53590">
    <property type="entry name" value="Nucleoside hydrolase"/>
    <property type="match status" value="1"/>
</dbReference>
<organism evidence="4 5">
    <name type="scientific">Vagococcus fessus</name>
    <dbReference type="NCBI Taxonomy" id="120370"/>
    <lineage>
        <taxon>Bacteria</taxon>
        <taxon>Bacillati</taxon>
        <taxon>Bacillota</taxon>
        <taxon>Bacilli</taxon>
        <taxon>Lactobacillales</taxon>
        <taxon>Enterococcaceae</taxon>
        <taxon>Vagococcus</taxon>
    </lineage>
</organism>
<accession>A0A430ABI4</accession>
<dbReference type="InterPro" id="IPR036452">
    <property type="entry name" value="Ribo_hydro-like"/>
</dbReference>
<dbReference type="PANTHER" id="PTHR12304">
    <property type="entry name" value="INOSINE-URIDINE PREFERRING NUCLEOSIDE HYDROLASE"/>
    <property type="match status" value="1"/>
</dbReference>
<evidence type="ECO:0000313" key="4">
    <source>
        <dbReference type="EMBL" id="RSU04599.1"/>
    </source>
</evidence>
<name>A0A430ABI4_9ENTE</name>
<dbReference type="Pfam" id="PF01156">
    <property type="entry name" value="IU_nuc_hydro"/>
    <property type="match status" value="1"/>
</dbReference>
<dbReference type="Proteomes" id="UP000287101">
    <property type="component" value="Unassembled WGS sequence"/>
</dbReference>
<evidence type="ECO:0000256" key="1">
    <source>
        <dbReference type="ARBA" id="ARBA00022801"/>
    </source>
</evidence>
<comment type="caution">
    <text evidence="4">The sequence shown here is derived from an EMBL/GenBank/DDBJ whole genome shotgun (WGS) entry which is preliminary data.</text>
</comment>
<dbReference type="OrthoDB" id="2530052at2"/>
<keyword evidence="5" id="KW-1185">Reference proteome</keyword>
<dbReference type="GO" id="GO:0005829">
    <property type="term" value="C:cytosol"/>
    <property type="evidence" value="ECO:0007669"/>
    <property type="project" value="TreeGrafter"/>
</dbReference>
<dbReference type="PANTHER" id="PTHR12304:SF4">
    <property type="entry name" value="URIDINE NUCLEOSIDASE"/>
    <property type="match status" value="1"/>
</dbReference>